<sequence>MGEFEAIGDAITGGLVARAVEPQAGETGGHTHEKNCLNCGTKLIGPYCSACGQKSHVHRSVRGFLQDFVQGLFNFEGKIWRTLPMLAWRPGEMTRRYIAGERARFISPVALYLFTVFAMFAVLNYTGALGSGTTKNFKEGLKTEIVDAQAKIVKLEAQRKADLAAGKPVAELDKKIAKRKEDIAETAKMLSGTPLVTGDIDNGTPGWLRPFIENARDNPEVVTMKVQDAASKYSWMLIPLSVPFMWLLFPFRRSFNTYDHAVFVTYSLSFMMMLVIASGLLVSAGLTGLAGLLFFVPPFHMYRQLKQAYGLGRFSAIMRTMALVTFAIIAAALFAATIAAIGASS</sequence>
<organism evidence="2 3">
    <name type="scientific">Sphingomonas limnosediminicola</name>
    <dbReference type="NCBI Taxonomy" id="940133"/>
    <lineage>
        <taxon>Bacteria</taxon>
        <taxon>Pseudomonadati</taxon>
        <taxon>Pseudomonadota</taxon>
        <taxon>Alphaproteobacteria</taxon>
        <taxon>Sphingomonadales</taxon>
        <taxon>Sphingomonadaceae</taxon>
        <taxon>Sphingomonas</taxon>
    </lineage>
</organism>
<protein>
    <submittedName>
        <fullName evidence="2">DUF3667 domain-containing protein</fullName>
    </submittedName>
</protein>
<proteinExistence type="predicted"/>
<feature type="transmembrane region" description="Helical" evidence="1">
    <location>
        <begin position="263"/>
        <end position="296"/>
    </location>
</feature>
<dbReference type="Pfam" id="PF12412">
    <property type="entry name" value="DUF3667"/>
    <property type="match status" value="1"/>
</dbReference>
<dbReference type="EMBL" id="BAABBM010000001">
    <property type="protein sequence ID" value="GAA3897197.1"/>
    <property type="molecule type" value="Genomic_DNA"/>
</dbReference>
<dbReference type="Proteomes" id="UP001500827">
    <property type="component" value="Unassembled WGS sequence"/>
</dbReference>
<name>A0ABP7LBG7_9SPHN</name>
<accession>A0ABP7LBG7</accession>
<feature type="transmembrane region" description="Helical" evidence="1">
    <location>
        <begin position="233"/>
        <end position="251"/>
    </location>
</feature>
<dbReference type="InterPro" id="IPR022134">
    <property type="entry name" value="DUF3667"/>
</dbReference>
<gene>
    <name evidence="2" type="ORF">GCM10022276_15250</name>
</gene>
<keyword evidence="1" id="KW-1133">Transmembrane helix</keyword>
<keyword evidence="1" id="KW-0812">Transmembrane</keyword>
<comment type="caution">
    <text evidence="2">The sequence shown here is derived from an EMBL/GenBank/DDBJ whole genome shotgun (WGS) entry which is preliminary data.</text>
</comment>
<feature type="transmembrane region" description="Helical" evidence="1">
    <location>
        <begin position="316"/>
        <end position="341"/>
    </location>
</feature>
<evidence type="ECO:0000313" key="3">
    <source>
        <dbReference type="Proteomes" id="UP001500827"/>
    </source>
</evidence>
<evidence type="ECO:0000313" key="2">
    <source>
        <dbReference type="EMBL" id="GAA3897197.1"/>
    </source>
</evidence>
<keyword evidence="1" id="KW-0472">Membrane</keyword>
<keyword evidence="3" id="KW-1185">Reference proteome</keyword>
<feature type="transmembrane region" description="Helical" evidence="1">
    <location>
        <begin position="105"/>
        <end position="125"/>
    </location>
</feature>
<reference evidence="3" key="1">
    <citation type="journal article" date="2019" name="Int. J. Syst. Evol. Microbiol.">
        <title>The Global Catalogue of Microorganisms (GCM) 10K type strain sequencing project: providing services to taxonomists for standard genome sequencing and annotation.</title>
        <authorList>
            <consortium name="The Broad Institute Genomics Platform"/>
            <consortium name="The Broad Institute Genome Sequencing Center for Infectious Disease"/>
            <person name="Wu L."/>
            <person name="Ma J."/>
        </authorList>
    </citation>
    <scope>NUCLEOTIDE SEQUENCE [LARGE SCALE GENOMIC DNA]</scope>
    <source>
        <strain evidence="3">JCM 17543</strain>
    </source>
</reference>
<evidence type="ECO:0000256" key="1">
    <source>
        <dbReference type="SAM" id="Phobius"/>
    </source>
</evidence>
<dbReference type="RefSeq" id="WP_344699085.1">
    <property type="nucleotide sequence ID" value="NZ_BAABBM010000001.1"/>
</dbReference>